<proteinExistence type="predicted"/>
<feature type="signal peptide" evidence="1">
    <location>
        <begin position="1"/>
        <end position="23"/>
    </location>
</feature>
<organism evidence="2 3">
    <name type="scientific">Pedobacter cryotolerans</name>
    <dbReference type="NCBI Taxonomy" id="2571270"/>
    <lineage>
        <taxon>Bacteria</taxon>
        <taxon>Pseudomonadati</taxon>
        <taxon>Bacteroidota</taxon>
        <taxon>Sphingobacteriia</taxon>
        <taxon>Sphingobacteriales</taxon>
        <taxon>Sphingobacteriaceae</taxon>
        <taxon>Pedobacter</taxon>
    </lineage>
</organism>
<gene>
    <name evidence="2" type="ORF">FA045_07755</name>
</gene>
<dbReference type="AlphaFoldDB" id="A0A4U1C8U0"/>
<dbReference type="Proteomes" id="UP000310477">
    <property type="component" value="Unassembled WGS sequence"/>
</dbReference>
<feature type="chain" id="PRO_5020302474" evidence="1">
    <location>
        <begin position="24"/>
        <end position="289"/>
    </location>
</feature>
<dbReference type="PROSITE" id="PS51257">
    <property type="entry name" value="PROKAR_LIPOPROTEIN"/>
    <property type="match status" value="1"/>
</dbReference>
<evidence type="ECO:0000313" key="2">
    <source>
        <dbReference type="EMBL" id="TKC02129.1"/>
    </source>
</evidence>
<reference evidence="2 3" key="1">
    <citation type="submission" date="2019-04" db="EMBL/GenBank/DDBJ databases">
        <title>Pedobacter sp. AR-2-6 sp. nov., isolated from Arctic soil.</title>
        <authorList>
            <person name="Dahal R.H."/>
            <person name="Kim D.-U."/>
        </authorList>
    </citation>
    <scope>NUCLEOTIDE SEQUENCE [LARGE SCALE GENOMIC DNA]</scope>
    <source>
        <strain evidence="2 3">AR-2-6</strain>
    </source>
</reference>
<keyword evidence="1" id="KW-0732">Signal</keyword>
<protein>
    <submittedName>
        <fullName evidence="2">Uncharacterized protein</fullName>
    </submittedName>
</protein>
<keyword evidence="3" id="KW-1185">Reference proteome</keyword>
<accession>A0A4U1C8U0</accession>
<comment type="caution">
    <text evidence="2">The sequence shown here is derived from an EMBL/GenBank/DDBJ whole genome shotgun (WGS) entry which is preliminary data.</text>
</comment>
<dbReference type="RefSeq" id="WP_136876173.1">
    <property type="nucleotide sequence ID" value="NZ_SWBO01000003.1"/>
</dbReference>
<sequence>MKALRFLLNTILVLSVSIGCINAQTNFDETIDQKMDAFVNEKLLFPQYFNIILPSNNLQSVSTPSGWGGGNNAYAYLVVGGIFPALYADPEKADLISTAGVSVGNPVKFVNVSASVNITRVSELRDFSANLLLSRQLPHGGSISVGGLQLFASKSVSDAPDPTFYVAYSHAVQSVRSEVDGFSALGYTIGFGTGRFLHKSPDDVRNGKGRYGTGVFASVSYEVISRLNLNAEWSGLNLGFSMGVRPVKQSAVTMGFGVHNLTRYSGDRVTFLALVGIPVFLKKSKPVFN</sequence>
<evidence type="ECO:0000313" key="3">
    <source>
        <dbReference type="Proteomes" id="UP000310477"/>
    </source>
</evidence>
<evidence type="ECO:0000256" key="1">
    <source>
        <dbReference type="SAM" id="SignalP"/>
    </source>
</evidence>
<name>A0A4U1C8U0_9SPHI</name>
<dbReference type="OrthoDB" id="7826656at2"/>
<dbReference type="EMBL" id="SWBO01000003">
    <property type="protein sequence ID" value="TKC02129.1"/>
    <property type="molecule type" value="Genomic_DNA"/>
</dbReference>